<dbReference type="Gene3D" id="3.80.10.10">
    <property type="entry name" value="Ribonuclease Inhibitor"/>
    <property type="match status" value="1"/>
</dbReference>
<evidence type="ECO:0000259" key="1">
    <source>
        <dbReference type="Pfam" id="PF24758"/>
    </source>
</evidence>
<reference evidence="2 3" key="1">
    <citation type="journal article" date="2021" name="Commun. Biol.">
        <title>The genome of Shorea leprosula (Dipterocarpaceae) highlights the ecological relevance of drought in aseasonal tropical rainforests.</title>
        <authorList>
            <person name="Ng K.K.S."/>
            <person name="Kobayashi M.J."/>
            <person name="Fawcett J.A."/>
            <person name="Hatakeyama M."/>
            <person name="Paape T."/>
            <person name="Ng C.H."/>
            <person name="Ang C.C."/>
            <person name="Tnah L.H."/>
            <person name="Lee C.T."/>
            <person name="Nishiyama T."/>
            <person name="Sese J."/>
            <person name="O'Brien M.J."/>
            <person name="Copetti D."/>
            <person name="Mohd Noor M.I."/>
            <person name="Ong R.C."/>
            <person name="Putra M."/>
            <person name="Sireger I.Z."/>
            <person name="Indrioko S."/>
            <person name="Kosugi Y."/>
            <person name="Izuno A."/>
            <person name="Isagi Y."/>
            <person name="Lee S.L."/>
            <person name="Shimizu K.K."/>
        </authorList>
    </citation>
    <scope>NUCLEOTIDE SEQUENCE [LARGE SCALE GENOMIC DNA]</scope>
    <source>
        <strain evidence="2">214</strain>
    </source>
</reference>
<dbReference type="InterPro" id="IPR032675">
    <property type="entry name" value="LRR_dom_sf"/>
</dbReference>
<dbReference type="AlphaFoldDB" id="A0AAV5LCE6"/>
<dbReference type="Proteomes" id="UP001054252">
    <property type="component" value="Unassembled WGS sequence"/>
</dbReference>
<feature type="domain" description="F-box/LRR-repeat protein 15/At3g58940/PEG3-like LRR" evidence="1">
    <location>
        <begin position="70"/>
        <end position="198"/>
    </location>
</feature>
<dbReference type="InterPro" id="IPR055411">
    <property type="entry name" value="LRR_FXL15/At3g58940/PEG3-like"/>
</dbReference>
<dbReference type="Pfam" id="PF24758">
    <property type="entry name" value="LRR_At5g56370"/>
    <property type="match status" value="1"/>
</dbReference>
<name>A0AAV5LCE6_9ROSI</name>
<accession>A0AAV5LCE6</accession>
<gene>
    <name evidence="2" type="ORF">SLEP1_g43118</name>
</gene>
<comment type="caution">
    <text evidence="2">The sequence shown here is derived from an EMBL/GenBank/DDBJ whole genome shotgun (WGS) entry which is preliminary data.</text>
</comment>
<keyword evidence="3" id="KW-1185">Reference proteome</keyword>
<evidence type="ECO:0000313" key="3">
    <source>
        <dbReference type="Proteomes" id="UP001054252"/>
    </source>
</evidence>
<evidence type="ECO:0000313" key="2">
    <source>
        <dbReference type="EMBL" id="GKV34773.1"/>
    </source>
</evidence>
<dbReference type="EMBL" id="BPVZ01000107">
    <property type="protein sequence ID" value="GKV34773.1"/>
    <property type="molecule type" value="Genomic_DNA"/>
</dbReference>
<protein>
    <recommendedName>
        <fullName evidence="1">F-box/LRR-repeat protein 15/At3g58940/PEG3-like LRR domain-containing protein</fullName>
    </recommendedName>
</protein>
<proteinExistence type="predicted"/>
<sequence>MLLVDNFLSIRQRTGTKVCQFNFTWKWLRQFFEEIETTEKGKRKRMHYDFELFSQVHQYFLKTVSCCGTESLNLSFISTELEPQRLHPLFFDLTCNLKELTVHTNNCSLGICDTMLCTSPKLEKLTLLSSKLNDREIFFMVYCLPSLKSLCLHSCTGLKKLALKSSSLEHLRIINEKVVELEEIVIHCPLQTQFVMWYPYPDASPAFRVVLSQLKEFVWHGFPLGYYFSLQSIHLQNASVHLVLPTKRALWELSQASMDLLDAVIDQLKTTKSLTCHGNAIWLRLLHFAATVLLVELSLLFICCHLCCFVFICCHLCNFDTTAPTVEKFVEEFGSSMEGSTGFNMEFWETQGLKFVPQLKTATIEVHLGNGVELVKYLLKHGRALETLDIQCFPGKESRILKEISGCLKKLAIKPLSAKFLKAATTNNMLKIIPKHPGPMLTNQIQMASIFWGFLIELDVKDG</sequence>
<organism evidence="2 3">
    <name type="scientific">Rubroshorea leprosula</name>
    <dbReference type="NCBI Taxonomy" id="152421"/>
    <lineage>
        <taxon>Eukaryota</taxon>
        <taxon>Viridiplantae</taxon>
        <taxon>Streptophyta</taxon>
        <taxon>Embryophyta</taxon>
        <taxon>Tracheophyta</taxon>
        <taxon>Spermatophyta</taxon>
        <taxon>Magnoliopsida</taxon>
        <taxon>eudicotyledons</taxon>
        <taxon>Gunneridae</taxon>
        <taxon>Pentapetalae</taxon>
        <taxon>rosids</taxon>
        <taxon>malvids</taxon>
        <taxon>Malvales</taxon>
        <taxon>Dipterocarpaceae</taxon>
        <taxon>Rubroshorea</taxon>
    </lineage>
</organism>